<protein>
    <submittedName>
        <fullName evidence="1">Uncharacterized protein</fullName>
    </submittedName>
</protein>
<organism evidence="1 2">
    <name type="scientific">Cercopithifilaria johnstoni</name>
    <dbReference type="NCBI Taxonomy" id="2874296"/>
    <lineage>
        <taxon>Eukaryota</taxon>
        <taxon>Metazoa</taxon>
        <taxon>Ecdysozoa</taxon>
        <taxon>Nematoda</taxon>
        <taxon>Chromadorea</taxon>
        <taxon>Rhabditida</taxon>
        <taxon>Spirurina</taxon>
        <taxon>Spiruromorpha</taxon>
        <taxon>Filarioidea</taxon>
        <taxon>Onchocercidae</taxon>
        <taxon>Cercopithifilaria</taxon>
    </lineage>
</organism>
<keyword evidence="2" id="KW-1185">Reference proteome</keyword>
<dbReference type="AlphaFoldDB" id="A0A8J2MPH0"/>
<gene>
    <name evidence="1" type="ORF">CJOHNSTONI_LOCUS5768</name>
</gene>
<reference evidence="1" key="1">
    <citation type="submission" date="2021-09" db="EMBL/GenBank/DDBJ databases">
        <authorList>
            <consortium name="Pathogen Informatics"/>
        </authorList>
    </citation>
    <scope>NUCLEOTIDE SEQUENCE</scope>
</reference>
<dbReference type="Proteomes" id="UP000746747">
    <property type="component" value="Unassembled WGS sequence"/>
</dbReference>
<sequence length="88" mass="10130">MSMNFEVLLGIVVYVRGIRGRHNLQSTIKQFEEDTITVYDNTSMAAQKINQIKRCPNYAKPRLGIHHWNQSAFKAPHNAVDRCGEDQK</sequence>
<comment type="caution">
    <text evidence="1">The sequence shown here is derived from an EMBL/GenBank/DDBJ whole genome shotgun (WGS) entry which is preliminary data.</text>
</comment>
<accession>A0A8J2MPH0</accession>
<evidence type="ECO:0000313" key="2">
    <source>
        <dbReference type="Proteomes" id="UP000746747"/>
    </source>
</evidence>
<dbReference type="EMBL" id="CAKAEH010001402">
    <property type="protein sequence ID" value="CAG9535776.1"/>
    <property type="molecule type" value="Genomic_DNA"/>
</dbReference>
<evidence type="ECO:0000313" key="1">
    <source>
        <dbReference type="EMBL" id="CAG9535776.1"/>
    </source>
</evidence>
<name>A0A8J2MPH0_9BILA</name>
<proteinExistence type="predicted"/>